<dbReference type="PANTHER" id="PTHR48057">
    <property type="entry name" value="LEUCINE-RICH REPEAT SERINE/THREONINE-PROTEIN KINASE 1"/>
    <property type="match status" value="1"/>
</dbReference>
<dbReference type="Gene3D" id="3.80.10.10">
    <property type="entry name" value="Ribonuclease Inhibitor"/>
    <property type="match status" value="2"/>
</dbReference>
<dbReference type="InterPro" id="IPR055414">
    <property type="entry name" value="LRR_R13L4/SHOC2-like"/>
</dbReference>
<organism evidence="5 6">
    <name type="scientific">Christiangramia lutea</name>
    <dbReference type="NCBI Taxonomy" id="1607951"/>
    <lineage>
        <taxon>Bacteria</taxon>
        <taxon>Pseudomonadati</taxon>
        <taxon>Bacteroidota</taxon>
        <taxon>Flavobacteriia</taxon>
        <taxon>Flavobacteriales</taxon>
        <taxon>Flavobacteriaceae</taxon>
        <taxon>Christiangramia</taxon>
    </lineage>
</organism>
<evidence type="ECO:0000313" key="5">
    <source>
        <dbReference type="EMBL" id="MCH4822685.1"/>
    </source>
</evidence>
<dbReference type="InterPro" id="IPR032675">
    <property type="entry name" value="LRR_dom_sf"/>
</dbReference>
<feature type="chain" id="PRO_5040813948" description="Disease resistance R13L4/SHOC-2-like LRR domain-containing protein" evidence="3">
    <location>
        <begin position="21"/>
        <end position="936"/>
    </location>
</feature>
<reference evidence="5" key="1">
    <citation type="submission" date="2022-03" db="EMBL/GenBank/DDBJ databases">
        <title>Gramella crocea sp. nov., isolated from activated sludge of a seafood processing plant.</title>
        <authorList>
            <person name="Zhang X."/>
        </authorList>
    </citation>
    <scope>NUCLEOTIDE SEQUENCE</scope>
    <source>
        <strain evidence="5">YJ019</strain>
    </source>
</reference>
<evidence type="ECO:0000259" key="4">
    <source>
        <dbReference type="Pfam" id="PF23598"/>
    </source>
</evidence>
<evidence type="ECO:0000256" key="1">
    <source>
        <dbReference type="ARBA" id="ARBA00022614"/>
    </source>
</evidence>
<dbReference type="Pfam" id="PF23598">
    <property type="entry name" value="LRR_14"/>
    <property type="match status" value="1"/>
</dbReference>
<dbReference type="SUPFAM" id="SSF52058">
    <property type="entry name" value="L domain-like"/>
    <property type="match status" value="2"/>
</dbReference>
<comment type="caution">
    <text evidence="5">The sequence shown here is derived from an EMBL/GenBank/DDBJ whole genome shotgun (WGS) entry which is preliminary data.</text>
</comment>
<dbReference type="PROSITE" id="PS51450">
    <property type="entry name" value="LRR"/>
    <property type="match status" value="2"/>
</dbReference>
<evidence type="ECO:0000256" key="3">
    <source>
        <dbReference type="SAM" id="SignalP"/>
    </source>
</evidence>
<dbReference type="Proteomes" id="UP001139226">
    <property type="component" value="Unassembled WGS sequence"/>
</dbReference>
<name>A0A9X2A8U0_9FLAO</name>
<feature type="signal peptide" evidence="3">
    <location>
        <begin position="1"/>
        <end position="20"/>
    </location>
</feature>
<evidence type="ECO:0000313" key="6">
    <source>
        <dbReference type="Proteomes" id="UP001139226"/>
    </source>
</evidence>
<dbReference type="InterPro" id="IPR003591">
    <property type="entry name" value="Leu-rich_rpt_typical-subtyp"/>
</dbReference>
<dbReference type="SMART" id="SM00369">
    <property type="entry name" value="LRR_TYP"/>
    <property type="match status" value="6"/>
</dbReference>
<keyword evidence="2" id="KW-0677">Repeat</keyword>
<dbReference type="InterPro" id="IPR011990">
    <property type="entry name" value="TPR-like_helical_dom_sf"/>
</dbReference>
<dbReference type="InterPro" id="IPR052595">
    <property type="entry name" value="LRRC69/RLP"/>
</dbReference>
<dbReference type="EMBL" id="JAKVTV010000001">
    <property type="protein sequence ID" value="MCH4822685.1"/>
    <property type="molecule type" value="Genomic_DNA"/>
</dbReference>
<dbReference type="Gene3D" id="1.25.40.10">
    <property type="entry name" value="Tetratricopeptide repeat domain"/>
    <property type="match status" value="1"/>
</dbReference>
<keyword evidence="1" id="KW-0433">Leucine-rich repeat</keyword>
<dbReference type="AlphaFoldDB" id="A0A9X2A8U0"/>
<protein>
    <recommendedName>
        <fullName evidence="4">Disease resistance R13L4/SHOC-2-like LRR domain-containing protein</fullName>
    </recommendedName>
</protein>
<keyword evidence="3" id="KW-0732">Signal</keyword>
<evidence type="ECO:0000256" key="2">
    <source>
        <dbReference type="ARBA" id="ARBA00022737"/>
    </source>
</evidence>
<dbReference type="RefSeq" id="WP_240712808.1">
    <property type="nucleotide sequence ID" value="NZ_JAKVTV010000001.1"/>
</dbReference>
<sequence length="936" mass="108197">MSLRFLLLSLFLAFFNLSSGQENEDNSFLAKSFFSHDIRNRGLPGFVQGQEDKAILDFSEHNSKFYEKSKVDSLKIKNVFISFQSNDTLKNQIRELKKFPELEFLEIKTGLSIGRNKEIEELVIPSEIGQLKNLKYLQISGSFEIDLQSLFEELKNLSRLKYLGLSHVNDELKIPENITGLKNLEGLKLLGYTNISFPDGIQEMNQLNTLFLEPQNIKKDIGLLAKSTFPRINYLKLYYTNLNRENLTAIDKLDKLESLELVNCNIDRIADLMDVLPSSLKKIKWTSLKTDTTEISFEKFNNLEVLELDGIISYEITPFAYELNNLKSLTIHSEKLESINLSSAQNLQILDLGYSNLSEMPGGLEELQDLRILKLNENHISEIPRDISSLKNLEELDLAKNRVAKIAVGIGELRKLEKFNLAFNQLEKLPNDFTQLKNLRDLNLNANKLKGLPSDFGELKNLVNLNLGDNYLQSLPGSITQLRELKIFNISYNDIEALPEDIGNMIALEDFILGGNKGQEISYVSITENSDFNKNRKREFNRIRKIPESFSKLANIKRLYFKDLSTLDSENLFQILLKLPSKKYRTELRGVGVHNLPDVGWENFLGETLELGGSVIDSIPEQILKAPYLEKISFSLSEADRLSYSFNNSEDFLVFAEDFGYVEFEDIKRSESMASAYLDYAYAKKYKSDKKNIIEIFNKAFILDSAYTAENIRPADYARALRENKEYEKAITYYDKAIYQDTIRGPYILNYIIPHFKERAELQLKVGDSLDALEGLEYFSGRFDKSSWTSTGLLAKKLGKDDLARRYFTNAKEYYRKKIEQSRESDRINYLEQLSLLEVFYISEDFEEASNYMDELMKFEFIANDELVIRRLFKIVDSILQDTVDNDYLVSFKEYLDSNRTDLQRWSFDLFEDWLAMTNSLSSEKKTMIFTALKEL</sequence>
<dbReference type="InterPro" id="IPR001611">
    <property type="entry name" value="Leu-rich_rpt"/>
</dbReference>
<accession>A0A9X2A8U0</accession>
<feature type="domain" description="Disease resistance R13L4/SHOC-2-like LRR" evidence="4">
    <location>
        <begin position="326"/>
        <end position="444"/>
    </location>
</feature>
<keyword evidence="6" id="KW-1185">Reference proteome</keyword>
<gene>
    <name evidence="5" type="ORF">ML462_05815</name>
</gene>
<dbReference type="PANTHER" id="PTHR48057:SF7">
    <property type="entry name" value="LEUCINE-RICH REPEAT SERINE_THREONINE-PROTEIN KINASE 1"/>
    <property type="match status" value="1"/>
</dbReference>
<proteinExistence type="predicted"/>